<dbReference type="InterPro" id="IPR027417">
    <property type="entry name" value="P-loop_NTPase"/>
</dbReference>
<keyword evidence="2" id="KW-0813">Transport</keyword>
<dbReference type="SUPFAM" id="SSF52540">
    <property type="entry name" value="P-loop containing nucleoside triphosphate hydrolases"/>
    <property type="match status" value="1"/>
</dbReference>
<dbReference type="GO" id="GO:0005886">
    <property type="term" value="C:plasma membrane"/>
    <property type="evidence" value="ECO:0007669"/>
    <property type="project" value="UniProtKB-SubCell"/>
</dbReference>
<dbReference type="CDD" id="cd07346">
    <property type="entry name" value="ABC_6TM_exporters"/>
    <property type="match status" value="1"/>
</dbReference>
<keyword evidence="7 8" id="KW-0472">Membrane</keyword>
<sequence>MLKTIQAILRVDRSLWINKALLYTCVEMISSVAPYALLYGVIYSLFHASIGLEWIVLWTIGLIAFFVLQLVFSMLAQMHVQNEGSHSIQQLRLRLGEHLRKLPMGFFKKRNQGDISQALLTNVDEVELVVTHILPQMIGSIVLCVLNGVLLVWIDWRLALVVLISVPLALPLLFWSQKVMRKRSRIRHESFMTASGHLQEYIENIQLLKAYQVTGAKFKRLDQALARFRDGSIRVEALASPILYLYAATIEICFIVLLLAGNYLLLEGQLEVSVFVIVLIISLQFFKAFRSVGTYMGQLRFMVHAGERIKDVLEEMPLAEPEQQIVPLNNSITFDHVHFGYGNKSILKDVSFHVPERGLVALVGPSGSGKSTILSLIVRFWDVNQGSVQIGNIDITDISSDELLSRISFVFQDVQLFNDTVIENILMGNRNASFEQVVEAAQLAQCHSFIEKLPHGYDTIVGTGGIHLSGGEKQRLSIARAFLKEAPILLLDEVTASLDSENEKLVQRAISKLAQKKTVVVIAHRLKTIQSADNIIVLRDGGIEEQGTHQKLVNGQGLYQHLWQEQQTAGGWKVK</sequence>
<dbReference type="OrthoDB" id="9762778at2"/>
<feature type="transmembrane region" description="Helical" evidence="8">
    <location>
        <begin position="128"/>
        <end position="150"/>
    </location>
</feature>
<evidence type="ECO:0000256" key="5">
    <source>
        <dbReference type="ARBA" id="ARBA00022840"/>
    </source>
</evidence>
<feature type="domain" description="ABC transmembrane type-1" evidence="10">
    <location>
        <begin position="20"/>
        <end position="299"/>
    </location>
</feature>
<dbReference type="GO" id="GO:0016887">
    <property type="term" value="F:ATP hydrolysis activity"/>
    <property type="evidence" value="ECO:0007669"/>
    <property type="project" value="InterPro"/>
</dbReference>
<proteinExistence type="predicted"/>
<feature type="transmembrane region" description="Helical" evidence="8">
    <location>
        <begin position="156"/>
        <end position="175"/>
    </location>
</feature>
<dbReference type="InterPro" id="IPR003593">
    <property type="entry name" value="AAA+_ATPase"/>
</dbReference>
<evidence type="ECO:0000256" key="6">
    <source>
        <dbReference type="ARBA" id="ARBA00022989"/>
    </source>
</evidence>
<dbReference type="PANTHER" id="PTHR24221">
    <property type="entry name" value="ATP-BINDING CASSETTE SUB-FAMILY B"/>
    <property type="match status" value="1"/>
</dbReference>
<dbReference type="SMART" id="SM00382">
    <property type="entry name" value="AAA"/>
    <property type="match status" value="1"/>
</dbReference>
<evidence type="ECO:0000256" key="8">
    <source>
        <dbReference type="SAM" id="Phobius"/>
    </source>
</evidence>
<evidence type="ECO:0000256" key="2">
    <source>
        <dbReference type="ARBA" id="ARBA00022448"/>
    </source>
</evidence>
<evidence type="ECO:0000256" key="1">
    <source>
        <dbReference type="ARBA" id="ARBA00004651"/>
    </source>
</evidence>
<keyword evidence="6 8" id="KW-1133">Transmembrane helix</keyword>
<feature type="transmembrane region" description="Helical" evidence="8">
    <location>
        <begin position="243"/>
        <end position="266"/>
    </location>
</feature>
<dbReference type="STRING" id="494026.PGLA_18280"/>
<evidence type="ECO:0000313" key="12">
    <source>
        <dbReference type="Proteomes" id="UP000076967"/>
    </source>
</evidence>
<evidence type="ECO:0000313" key="11">
    <source>
        <dbReference type="EMBL" id="OAB40110.1"/>
    </source>
</evidence>
<dbReference type="RefSeq" id="WP_084411239.1">
    <property type="nucleotide sequence ID" value="NZ_LVJH01000039.1"/>
</dbReference>
<dbReference type="InterPro" id="IPR036640">
    <property type="entry name" value="ABC1_TM_sf"/>
</dbReference>
<comment type="caution">
    <text evidence="11">The sequence shown here is derived from an EMBL/GenBank/DDBJ whole genome shotgun (WGS) entry which is preliminary data.</text>
</comment>
<dbReference type="EMBL" id="LVJH01000039">
    <property type="protein sequence ID" value="OAB40110.1"/>
    <property type="molecule type" value="Genomic_DNA"/>
</dbReference>
<accession>A0A162PXA0</accession>
<dbReference type="AlphaFoldDB" id="A0A162PXA0"/>
<dbReference type="FunFam" id="3.40.50.300:FF:000287">
    <property type="entry name" value="Multidrug ABC transporter ATP-binding protein"/>
    <property type="match status" value="1"/>
</dbReference>
<keyword evidence="3 8" id="KW-0812">Transmembrane</keyword>
<evidence type="ECO:0000256" key="3">
    <source>
        <dbReference type="ARBA" id="ARBA00022692"/>
    </source>
</evidence>
<comment type="subcellular location">
    <subcellularLocation>
        <location evidence="1">Cell membrane</location>
        <topology evidence="1">Multi-pass membrane protein</topology>
    </subcellularLocation>
</comment>
<dbReference type="PANTHER" id="PTHR24221:SF397">
    <property type="entry name" value="ABC TRANSPORTER, ATP-BINDING TRANSMEMBRANE PROTEIN"/>
    <property type="match status" value="1"/>
</dbReference>
<dbReference type="Gene3D" id="3.40.50.300">
    <property type="entry name" value="P-loop containing nucleotide triphosphate hydrolases"/>
    <property type="match status" value="1"/>
</dbReference>
<dbReference type="InterPro" id="IPR039421">
    <property type="entry name" value="Type_1_exporter"/>
</dbReference>
<feature type="transmembrane region" description="Helical" evidence="8">
    <location>
        <begin position="20"/>
        <end position="42"/>
    </location>
</feature>
<dbReference type="GO" id="GO:0005524">
    <property type="term" value="F:ATP binding"/>
    <property type="evidence" value="ECO:0007669"/>
    <property type="project" value="UniProtKB-KW"/>
</dbReference>
<dbReference type="SUPFAM" id="SSF90123">
    <property type="entry name" value="ABC transporter transmembrane region"/>
    <property type="match status" value="1"/>
</dbReference>
<feature type="domain" description="ABC transporter" evidence="9">
    <location>
        <begin position="332"/>
        <end position="565"/>
    </location>
</feature>
<keyword evidence="4" id="KW-0547">Nucleotide-binding</keyword>
<feature type="transmembrane region" description="Helical" evidence="8">
    <location>
        <begin position="54"/>
        <end position="76"/>
    </location>
</feature>
<dbReference type="PROSITE" id="PS50893">
    <property type="entry name" value="ABC_TRANSPORTER_2"/>
    <property type="match status" value="1"/>
</dbReference>
<protein>
    <submittedName>
        <fullName evidence="11">ABC transporter</fullName>
    </submittedName>
</protein>
<dbReference type="Gene3D" id="1.20.1560.10">
    <property type="entry name" value="ABC transporter type 1, transmembrane domain"/>
    <property type="match status" value="1"/>
</dbReference>
<dbReference type="InterPro" id="IPR017871">
    <property type="entry name" value="ABC_transporter-like_CS"/>
</dbReference>
<dbReference type="PROSITE" id="PS50929">
    <property type="entry name" value="ABC_TM1F"/>
    <property type="match status" value="1"/>
</dbReference>
<organism evidence="11 12">
    <name type="scientific">Paenibacillus glacialis</name>
    <dbReference type="NCBI Taxonomy" id="494026"/>
    <lineage>
        <taxon>Bacteria</taxon>
        <taxon>Bacillati</taxon>
        <taxon>Bacillota</taxon>
        <taxon>Bacilli</taxon>
        <taxon>Bacillales</taxon>
        <taxon>Paenibacillaceae</taxon>
        <taxon>Paenibacillus</taxon>
    </lineage>
</organism>
<evidence type="ECO:0000256" key="7">
    <source>
        <dbReference type="ARBA" id="ARBA00023136"/>
    </source>
</evidence>
<evidence type="ECO:0000259" key="9">
    <source>
        <dbReference type="PROSITE" id="PS50893"/>
    </source>
</evidence>
<reference evidence="11 12" key="1">
    <citation type="submission" date="2016-03" db="EMBL/GenBank/DDBJ databases">
        <title>Draft genome sequence of Paenibacillus glacialis DSM 22343.</title>
        <authorList>
            <person name="Shin S.-K."/>
            <person name="Yi H."/>
        </authorList>
    </citation>
    <scope>NUCLEOTIDE SEQUENCE [LARGE SCALE GENOMIC DNA]</scope>
    <source>
        <strain evidence="11 12">DSM 22343</strain>
    </source>
</reference>
<dbReference type="Pfam" id="PF00005">
    <property type="entry name" value="ABC_tran"/>
    <property type="match status" value="1"/>
</dbReference>
<dbReference type="InterPro" id="IPR003439">
    <property type="entry name" value="ABC_transporter-like_ATP-bd"/>
</dbReference>
<dbReference type="Pfam" id="PF00664">
    <property type="entry name" value="ABC_membrane"/>
    <property type="match status" value="1"/>
</dbReference>
<dbReference type="GO" id="GO:0034040">
    <property type="term" value="F:ATPase-coupled lipid transmembrane transporter activity"/>
    <property type="evidence" value="ECO:0007669"/>
    <property type="project" value="TreeGrafter"/>
</dbReference>
<evidence type="ECO:0000259" key="10">
    <source>
        <dbReference type="PROSITE" id="PS50929"/>
    </source>
</evidence>
<name>A0A162PXA0_9BACL</name>
<gene>
    <name evidence="11" type="ORF">PGLA_18280</name>
</gene>
<evidence type="ECO:0000256" key="4">
    <source>
        <dbReference type="ARBA" id="ARBA00022741"/>
    </source>
</evidence>
<keyword evidence="5" id="KW-0067">ATP-binding</keyword>
<feature type="transmembrane region" description="Helical" evidence="8">
    <location>
        <begin position="272"/>
        <end position="289"/>
    </location>
</feature>
<keyword evidence="12" id="KW-1185">Reference proteome</keyword>
<dbReference type="PROSITE" id="PS00211">
    <property type="entry name" value="ABC_TRANSPORTER_1"/>
    <property type="match status" value="1"/>
</dbReference>
<dbReference type="InterPro" id="IPR011527">
    <property type="entry name" value="ABC1_TM_dom"/>
</dbReference>
<dbReference type="Proteomes" id="UP000076967">
    <property type="component" value="Unassembled WGS sequence"/>
</dbReference>
<dbReference type="GO" id="GO:0140359">
    <property type="term" value="F:ABC-type transporter activity"/>
    <property type="evidence" value="ECO:0007669"/>
    <property type="project" value="InterPro"/>
</dbReference>